<evidence type="ECO:0000256" key="9">
    <source>
        <dbReference type="RuleBase" id="RU364149"/>
    </source>
</evidence>
<dbReference type="Pfam" id="PF20719">
    <property type="entry name" value="Med16_C"/>
    <property type="match status" value="1"/>
</dbReference>
<dbReference type="GO" id="GO:0016592">
    <property type="term" value="C:mediator complex"/>
    <property type="evidence" value="ECO:0007669"/>
    <property type="project" value="InterPro"/>
</dbReference>
<comment type="function">
    <text evidence="9">Component of the Mediator complex, a coactivator involved in the regulated transcription of nearly all RNA polymerase II-dependent genes. Mediator functions as a bridge to convey information from gene-specific regulatory proteins to the basal RNA polymerase II transcription machinery. Mediator is recruited to promoters by direct interactions with regulatory proteins and serves as a scaffold for the assembly of a functional preinitiation complex with RNA polymerase II and the general transcription factors.</text>
</comment>
<dbReference type="EMBL" id="CAJVOS010000025">
    <property type="protein sequence ID" value="CAG8110542.1"/>
    <property type="molecule type" value="Genomic_DNA"/>
</dbReference>
<dbReference type="AlphaFoldDB" id="A0A9W4MS03"/>
<evidence type="ECO:0000256" key="5">
    <source>
        <dbReference type="ARBA" id="ARBA00023159"/>
    </source>
</evidence>
<evidence type="ECO:0000256" key="8">
    <source>
        <dbReference type="ARBA" id="ARBA00032015"/>
    </source>
</evidence>
<evidence type="ECO:0000256" key="7">
    <source>
        <dbReference type="ARBA" id="ARBA00023242"/>
    </source>
</evidence>
<keyword evidence="4 9" id="KW-0805">Transcription regulation</keyword>
<comment type="caution">
    <text evidence="12">The sequence shown here is derived from an EMBL/GenBank/DDBJ whole genome shotgun (WGS) entry which is preliminary data.</text>
</comment>
<dbReference type="InterPro" id="IPR048339">
    <property type="entry name" value="Mediator_Med16_C"/>
</dbReference>
<keyword evidence="13" id="KW-1185">Reference proteome</keyword>
<evidence type="ECO:0000256" key="4">
    <source>
        <dbReference type="ARBA" id="ARBA00023015"/>
    </source>
</evidence>
<protein>
    <recommendedName>
        <fullName evidence="3 9">Mediator of RNA polymerase II transcription subunit 16</fullName>
    </recommendedName>
    <alternativeName>
        <fullName evidence="8 9">Mediator complex subunit 16</fullName>
    </alternativeName>
</protein>
<evidence type="ECO:0000259" key="11">
    <source>
        <dbReference type="Pfam" id="PF20719"/>
    </source>
</evidence>
<evidence type="ECO:0000256" key="2">
    <source>
        <dbReference type="ARBA" id="ARBA00006543"/>
    </source>
</evidence>
<name>A0A9W4MS03_PENOL</name>
<dbReference type="Pfam" id="PF11635">
    <property type="entry name" value="Med16_N"/>
    <property type="match status" value="1"/>
</dbReference>
<feature type="domain" description="Mediator complex subunit 16 C-terminal" evidence="11">
    <location>
        <begin position="837"/>
        <end position="942"/>
    </location>
</feature>
<evidence type="ECO:0000256" key="6">
    <source>
        <dbReference type="ARBA" id="ARBA00023163"/>
    </source>
</evidence>
<comment type="subunit">
    <text evidence="9">Component of the Mediator complex.</text>
</comment>
<dbReference type="OrthoDB" id="4139168at2759"/>
<feature type="domain" description="Mediator complex subunit Med16 N-terminal" evidence="10">
    <location>
        <begin position="141"/>
        <end position="469"/>
    </location>
</feature>
<evidence type="ECO:0000256" key="3">
    <source>
        <dbReference type="ARBA" id="ARBA00019614"/>
    </source>
</evidence>
<accession>A0A9W4MS03</accession>
<dbReference type="InterPro" id="IPR048338">
    <property type="entry name" value="Mediator_Med16"/>
</dbReference>
<comment type="subcellular location">
    <subcellularLocation>
        <location evidence="1 9">Nucleus</location>
    </subcellularLocation>
</comment>
<dbReference type="InterPro" id="IPR036322">
    <property type="entry name" value="WD40_repeat_dom_sf"/>
</dbReference>
<evidence type="ECO:0000256" key="1">
    <source>
        <dbReference type="ARBA" id="ARBA00004123"/>
    </source>
</evidence>
<dbReference type="SUPFAM" id="SSF50978">
    <property type="entry name" value="WD40 repeat-like"/>
    <property type="match status" value="1"/>
</dbReference>
<gene>
    <name evidence="9" type="primary">MED16</name>
    <name evidence="12" type="ORF">POLS_LOCUS4940</name>
</gene>
<keyword evidence="5 9" id="KW-0010">Activator</keyword>
<evidence type="ECO:0000259" key="10">
    <source>
        <dbReference type="Pfam" id="PF11635"/>
    </source>
</evidence>
<dbReference type="Proteomes" id="UP001153618">
    <property type="component" value="Unassembled WGS sequence"/>
</dbReference>
<evidence type="ECO:0000313" key="13">
    <source>
        <dbReference type="Proteomes" id="UP001153618"/>
    </source>
</evidence>
<keyword evidence="7 9" id="KW-0539">Nucleus</keyword>
<keyword evidence="6 9" id="KW-0804">Transcription</keyword>
<dbReference type="GO" id="GO:0045893">
    <property type="term" value="P:positive regulation of DNA-templated transcription"/>
    <property type="evidence" value="ECO:0007669"/>
    <property type="project" value="TreeGrafter"/>
</dbReference>
<reference evidence="12" key="1">
    <citation type="submission" date="2021-07" db="EMBL/GenBank/DDBJ databases">
        <authorList>
            <person name="Branca A.L. A."/>
        </authorList>
    </citation>
    <scope>NUCLEOTIDE SEQUENCE</scope>
</reference>
<comment type="similarity">
    <text evidence="2 9">Belongs to the Mediator complex subunit 16 family.</text>
</comment>
<sequence length="965" mass="106419">MPLIMEEGINVDDLFGESNSLELGLPSAAPIKGLAQCLDEMRLLGCCQKIAWSRLGCIASISADGLRVIVRYLQCRPSDGKWVLGEESPLTPVMEAHNGNQLAHLLWNETGSDLAVVDCSGRISIYSISIALNSITGLRQAAFDSGDDGSQVVGMMWLNSQRSIHSFHQAAKVNGRWAYSPFRRRPIGPFHPINKGALLCVTRAGQMKLIYQNPDSKWAELPIELNNTGYSDRLLTHASMTATQAGILLATYSACQKMCLYRVHVTWNPPQWDPAQAKQPGQYPVPSIRLIHCKVDMPSNILDVNRGLHHPDLSSSFSNTVYSLTRLEIMPGQVESPPGASANPWILAIFSKPLHAPHEYQEQLGPSSVIVRWHLESAPQTLHPKFDEVASKKSNAQAKPQMELRRLEDIPCDKYIVSVELVEYGTGLAITHEDGSITCYDARTMVPFSGHEDSSTVTCLSQAGYQFPIEQSGLHITFSPNSCVAVTLDSDGQTQLRVMEHSFSSTEGAYDENQFSAAIAALTLAFCRGCGGDSNTDDLVMVALRQLSPGKCIDYPDTKPSTVLMLPKEAQITFISEVYRALPVNCNFTAEQDKLMSHPYIPRCLSLQAALGFKGRTKQRSIASAVPWGILQLRHASVLYAYFFQYNKVGQNESLDPDVLRMVLGNTKWTLDFSHFLLNEIFDLADEFEDSFNDPEAFTQKRKTKPTPIHNPNLTNTVKNTTSLPLLILLSSMSRAFLRFTCRGLRGVHTGFATANPAFLLGDSRIYYTEICQTLESSPVRIDVYEKFLAGVDSAVKHAYQGAGFGDAERPGPEKELLVNARIPPVLTTAVATLLRQTVPALKSEINRMAIYLGDYSWLGFGNDRRTALYRKQREVDILKKCPLRPPLPLGSDGRMAPLKKRRCARCCEVSGDTNLPRSLSSFKMIAKLGLLRSCLCGGMWILQTDAGEMGNLGVNGVGNGDGPH</sequence>
<proteinExistence type="inferred from homology"/>
<evidence type="ECO:0000313" key="12">
    <source>
        <dbReference type="EMBL" id="CAG8110542.1"/>
    </source>
</evidence>
<dbReference type="InterPro" id="IPR021665">
    <property type="entry name" value="Mediator_Med16_N"/>
</dbReference>
<dbReference type="PANTHER" id="PTHR13224:SF6">
    <property type="entry name" value="MEDIATOR OF RNA POLYMERASE II TRANSCRIPTION SUBUNIT 16"/>
    <property type="match status" value="1"/>
</dbReference>
<organism evidence="12 13">
    <name type="scientific">Penicillium olsonii</name>
    <dbReference type="NCBI Taxonomy" id="99116"/>
    <lineage>
        <taxon>Eukaryota</taxon>
        <taxon>Fungi</taxon>
        <taxon>Dikarya</taxon>
        <taxon>Ascomycota</taxon>
        <taxon>Pezizomycotina</taxon>
        <taxon>Eurotiomycetes</taxon>
        <taxon>Eurotiomycetidae</taxon>
        <taxon>Eurotiales</taxon>
        <taxon>Aspergillaceae</taxon>
        <taxon>Penicillium</taxon>
    </lineage>
</organism>
<dbReference type="PANTHER" id="PTHR13224">
    <property type="entry name" value="THYROID HORMONE RECEPTOR-ASSOCIATED PROTEIN-RELATED"/>
    <property type="match status" value="1"/>
</dbReference>